<organism evidence="1 2">
    <name type="scientific">Mesorhabditis spiculigera</name>
    <dbReference type="NCBI Taxonomy" id="96644"/>
    <lineage>
        <taxon>Eukaryota</taxon>
        <taxon>Metazoa</taxon>
        <taxon>Ecdysozoa</taxon>
        <taxon>Nematoda</taxon>
        <taxon>Chromadorea</taxon>
        <taxon>Rhabditida</taxon>
        <taxon>Rhabditina</taxon>
        <taxon>Rhabditomorpha</taxon>
        <taxon>Rhabditoidea</taxon>
        <taxon>Rhabditidae</taxon>
        <taxon>Mesorhabditinae</taxon>
        <taxon>Mesorhabditis</taxon>
    </lineage>
</organism>
<evidence type="ECO:0000313" key="1">
    <source>
        <dbReference type="EMBL" id="CAJ0580934.1"/>
    </source>
</evidence>
<gene>
    <name evidence="1" type="ORF">MSPICULIGERA_LOCUS19108</name>
</gene>
<evidence type="ECO:0000313" key="2">
    <source>
        <dbReference type="Proteomes" id="UP001177023"/>
    </source>
</evidence>
<accession>A0AA36D752</accession>
<sequence>MASFLFRKFYLYFCIPIKEWIVESNTKALQQYVTEKGVAFLLNPALSSKLLDVAVSIPTIQMELQNNPI</sequence>
<feature type="non-terminal residue" evidence="1">
    <location>
        <position position="1"/>
    </location>
</feature>
<proteinExistence type="predicted"/>
<reference evidence="1" key="1">
    <citation type="submission" date="2023-06" db="EMBL/GenBank/DDBJ databases">
        <authorList>
            <person name="Delattre M."/>
        </authorList>
    </citation>
    <scope>NUCLEOTIDE SEQUENCE</scope>
    <source>
        <strain evidence="1">AF72</strain>
    </source>
</reference>
<dbReference type="Proteomes" id="UP001177023">
    <property type="component" value="Unassembled WGS sequence"/>
</dbReference>
<protein>
    <submittedName>
        <fullName evidence="1">Uncharacterized protein</fullName>
    </submittedName>
</protein>
<dbReference type="AlphaFoldDB" id="A0AA36D752"/>
<dbReference type="EMBL" id="CATQJA010002662">
    <property type="protein sequence ID" value="CAJ0580934.1"/>
    <property type="molecule type" value="Genomic_DNA"/>
</dbReference>
<name>A0AA36D752_9BILA</name>
<keyword evidence="2" id="KW-1185">Reference proteome</keyword>
<comment type="caution">
    <text evidence="1">The sequence shown here is derived from an EMBL/GenBank/DDBJ whole genome shotgun (WGS) entry which is preliminary data.</text>
</comment>